<reference evidence="1" key="1">
    <citation type="submission" date="2020-11" db="EMBL/GenBank/DDBJ databases">
        <authorList>
            <person name="Whitehead M."/>
        </authorList>
    </citation>
    <scope>NUCLEOTIDE SEQUENCE</scope>
    <source>
        <strain evidence="1">EGII</strain>
    </source>
</reference>
<gene>
    <name evidence="1" type="ORF">CCAP1982_LOCUS12201</name>
</gene>
<dbReference type="EMBL" id="CAJHJT010000034">
    <property type="protein sequence ID" value="CAD7003765.1"/>
    <property type="molecule type" value="Genomic_DNA"/>
</dbReference>
<evidence type="ECO:0000313" key="2">
    <source>
        <dbReference type="Proteomes" id="UP000606786"/>
    </source>
</evidence>
<name>A0A811V0B5_CERCA</name>
<comment type="caution">
    <text evidence="1">The sequence shown here is derived from an EMBL/GenBank/DDBJ whole genome shotgun (WGS) entry which is preliminary data.</text>
</comment>
<accession>A0A811V0B5</accession>
<keyword evidence="2" id="KW-1185">Reference proteome</keyword>
<dbReference type="AlphaFoldDB" id="A0A811V0B5"/>
<organism evidence="1 2">
    <name type="scientific">Ceratitis capitata</name>
    <name type="common">Mediterranean fruit fly</name>
    <name type="synonym">Tephritis capitata</name>
    <dbReference type="NCBI Taxonomy" id="7213"/>
    <lineage>
        <taxon>Eukaryota</taxon>
        <taxon>Metazoa</taxon>
        <taxon>Ecdysozoa</taxon>
        <taxon>Arthropoda</taxon>
        <taxon>Hexapoda</taxon>
        <taxon>Insecta</taxon>
        <taxon>Pterygota</taxon>
        <taxon>Neoptera</taxon>
        <taxon>Endopterygota</taxon>
        <taxon>Diptera</taxon>
        <taxon>Brachycera</taxon>
        <taxon>Muscomorpha</taxon>
        <taxon>Tephritoidea</taxon>
        <taxon>Tephritidae</taxon>
        <taxon>Ceratitis</taxon>
        <taxon>Ceratitis</taxon>
    </lineage>
</organism>
<evidence type="ECO:0000313" key="1">
    <source>
        <dbReference type="EMBL" id="CAD7003765.1"/>
    </source>
</evidence>
<proteinExistence type="predicted"/>
<dbReference type="Proteomes" id="UP000606786">
    <property type="component" value="Unassembled WGS sequence"/>
</dbReference>
<sequence>MTVLAFSLMNVYIAFVVMHYYQNIAIIPSIKLTHPQKHAYTDTESHAHVHKLNLKCGKFTIANTTQRPPWGTTTKTSATQFP</sequence>
<protein>
    <submittedName>
        <fullName evidence="1">(Mediterranean fruit fly) hypothetical protein</fullName>
    </submittedName>
</protein>